<accession>A0ACB9QRI3</accession>
<keyword evidence="2" id="KW-1185">Reference proteome</keyword>
<protein>
    <submittedName>
        <fullName evidence="1">Uncharacterized protein</fullName>
    </submittedName>
</protein>
<dbReference type="Proteomes" id="UP001057402">
    <property type="component" value="Chromosome 5"/>
</dbReference>
<proteinExistence type="predicted"/>
<reference evidence="2" key="1">
    <citation type="journal article" date="2023" name="Front. Plant Sci.">
        <title>Chromosomal-level genome assembly of Melastoma candidum provides insights into trichome evolution.</title>
        <authorList>
            <person name="Zhong Y."/>
            <person name="Wu W."/>
            <person name="Sun C."/>
            <person name="Zou P."/>
            <person name="Liu Y."/>
            <person name="Dai S."/>
            <person name="Zhou R."/>
        </authorList>
    </citation>
    <scope>NUCLEOTIDE SEQUENCE [LARGE SCALE GENOMIC DNA]</scope>
</reference>
<comment type="caution">
    <text evidence="1">The sequence shown here is derived from an EMBL/GenBank/DDBJ whole genome shotgun (WGS) entry which is preliminary data.</text>
</comment>
<name>A0ACB9QRI3_9MYRT</name>
<sequence length="325" mass="35238">MTVVGMDGAYLKPFQTEYVMITPGQTMDVLVTAGNQPSLYYMAAKSFSDSMAPSPDGTTTAIIEYVGNYTTPSMPYSPDLPQKANTSAAGNFTVRLRSVASKTYPVNVPQEKDLNRSIFITAAVGQNPCTTPGCVGNNNSSMRNMASLNNVSIVLPSISYLQAYYGRIAGVYNATFPNMSAVVYDWTGAIAQNYSSSLTSTEANLFAYGSAVEIIFQGTNSGAPENHPMHLHGQSFYVVGMGYGNYTDSSRSTFNEVDPPYLNTIGVPTNGWTAIRFWAKNPGVWFMHCHLEKHVSWGMGTVFITLNGNTPGTSMLPQPKYMPPC</sequence>
<evidence type="ECO:0000313" key="2">
    <source>
        <dbReference type="Proteomes" id="UP001057402"/>
    </source>
</evidence>
<gene>
    <name evidence="1" type="ORF">MLD38_016641</name>
</gene>
<dbReference type="EMBL" id="CM042884">
    <property type="protein sequence ID" value="KAI4368029.1"/>
    <property type="molecule type" value="Genomic_DNA"/>
</dbReference>
<evidence type="ECO:0000313" key="1">
    <source>
        <dbReference type="EMBL" id="KAI4368029.1"/>
    </source>
</evidence>
<organism evidence="1 2">
    <name type="scientific">Melastoma candidum</name>
    <dbReference type="NCBI Taxonomy" id="119954"/>
    <lineage>
        <taxon>Eukaryota</taxon>
        <taxon>Viridiplantae</taxon>
        <taxon>Streptophyta</taxon>
        <taxon>Embryophyta</taxon>
        <taxon>Tracheophyta</taxon>
        <taxon>Spermatophyta</taxon>
        <taxon>Magnoliopsida</taxon>
        <taxon>eudicotyledons</taxon>
        <taxon>Gunneridae</taxon>
        <taxon>Pentapetalae</taxon>
        <taxon>rosids</taxon>
        <taxon>malvids</taxon>
        <taxon>Myrtales</taxon>
        <taxon>Melastomataceae</taxon>
        <taxon>Melastomatoideae</taxon>
        <taxon>Melastomateae</taxon>
        <taxon>Melastoma</taxon>
    </lineage>
</organism>